<dbReference type="SUPFAM" id="SSF101447">
    <property type="entry name" value="Formin homology 2 domain (FH2 domain)"/>
    <property type="match status" value="1"/>
</dbReference>
<feature type="compositionally biased region" description="Acidic residues" evidence="2">
    <location>
        <begin position="465"/>
        <end position="483"/>
    </location>
</feature>
<feature type="domain" description="FH2" evidence="3">
    <location>
        <begin position="1"/>
        <end position="389"/>
    </location>
</feature>
<feature type="region of interest" description="Disordered" evidence="2">
    <location>
        <begin position="462"/>
        <end position="483"/>
    </location>
</feature>
<organism evidence="4 5">
    <name type="scientific">Durusdinium trenchii</name>
    <dbReference type="NCBI Taxonomy" id="1381693"/>
    <lineage>
        <taxon>Eukaryota</taxon>
        <taxon>Sar</taxon>
        <taxon>Alveolata</taxon>
        <taxon>Dinophyceae</taxon>
        <taxon>Suessiales</taxon>
        <taxon>Symbiodiniaceae</taxon>
        <taxon>Durusdinium</taxon>
    </lineage>
</organism>
<dbReference type="PROSITE" id="PS51444">
    <property type="entry name" value="FH2"/>
    <property type="match status" value="1"/>
</dbReference>
<accession>A0ABP0S2V5</accession>
<sequence length="483" mass="52843">MHWVHPRYSAPEHATVFDAEKAPVDFDALQSLLSGGLATSVRKRGPVRKTEGIKVLDASRAQNMAIVLSKLPVSSYELCDALIHLDFSLAISEDLVELLFGVLPTPEECEKLRPHASSPDALRDIEQKVLPFCSLPRAHARLRLLRLSSSHCSACAALQLRCETLRSAAAEAIGSHELRQVLAVILLIGNYINHGTKGSTDGGAQGFAIETLPAISNFKLGNVSTLHFLCLTLRRSSDSFCEDLMQSLPHVTAAGREKSCALKQSVQQFKQELDFAQRELQHFHEAVDEENNTGHTAGVDVGPLQALVAELHLESEALQKQLASAFEHCGELQRYFCTEEPTSGGVPAFENFFQCLQDFLDTFRKAWRETAPVPDRALRARLRSSGALRSGAAQRRASTARVKAKAAIRRSQTEPQGAAAAAVEESSNPAERSASSASGLFEDVESFLDEIFSSVEVREVKIEDPDAQEDSLDVDELIDSIFD</sequence>
<dbReference type="Proteomes" id="UP001642484">
    <property type="component" value="Unassembled WGS sequence"/>
</dbReference>
<dbReference type="SMART" id="SM00498">
    <property type="entry name" value="FH2"/>
    <property type="match status" value="1"/>
</dbReference>
<dbReference type="InterPro" id="IPR042201">
    <property type="entry name" value="FH2_Formin_sf"/>
</dbReference>
<dbReference type="InterPro" id="IPR015425">
    <property type="entry name" value="FH2_Formin"/>
</dbReference>
<evidence type="ECO:0000256" key="2">
    <source>
        <dbReference type="SAM" id="MobiDB-lite"/>
    </source>
</evidence>
<dbReference type="Gene3D" id="1.20.58.2220">
    <property type="entry name" value="Formin, FH2 domain"/>
    <property type="match status" value="1"/>
</dbReference>
<dbReference type="EMBL" id="CAXAMN010026916">
    <property type="protein sequence ID" value="CAK9106687.1"/>
    <property type="molecule type" value="Genomic_DNA"/>
</dbReference>
<dbReference type="PANTHER" id="PTHR45725">
    <property type="entry name" value="FORMIN HOMOLOGY 2 FAMILY MEMBER"/>
    <property type="match status" value="1"/>
</dbReference>
<keyword evidence="1" id="KW-0175">Coiled coil</keyword>
<proteinExistence type="predicted"/>
<reference evidence="4 5" key="1">
    <citation type="submission" date="2024-02" db="EMBL/GenBank/DDBJ databases">
        <authorList>
            <person name="Chen Y."/>
            <person name="Shah S."/>
            <person name="Dougan E. K."/>
            <person name="Thang M."/>
            <person name="Chan C."/>
        </authorList>
    </citation>
    <scope>NUCLEOTIDE SEQUENCE [LARGE SCALE GENOMIC DNA]</scope>
</reference>
<evidence type="ECO:0000313" key="4">
    <source>
        <dbReference type="EMBL" id="CAK9106687.1"/>
    </source>
</evidence>
<name>A0ABP0S2V5_9DINO</name>
<evidence type="ECO:0000313" key="5">
    <source>
        <dbReference type="Proteomes" id="UP001642484"/>
    </source>
</evidence>
<feature type="coiled-coil region" evidence="1">
    <location>
        <begin position="266"/>
        <end position="293"/>
    </location>
</feature>
<keyword evidence="5" id="KW-1185">Reference proteome</keyword>
<dbReference type="PANTHER" id="PTHR45725:SF1">
    <property type="entry name" value="DISHEVELLED ASSOCIATED ACTIVATOR OF MORPHOGENESIS, ISOFORM D"/>
    <property type="match status" value="1"/>
</dbReference>
<gene>
    <name evidence="4" type="ORF">CCMP2556_LOCUS49837</name>
</gene>
<evidence type="ECO:0000256" key="1">
    <source>
        <dbReference type="SAM" id="Coils"/>
    </source>
</evidence>
<dbReference type="Pfam" id="PF02181">
    <property type="entry name" value="FH2"/>
    <property type="match status" value="1"/>
</dbReference>
<comment type="caution">
    <text evidence="4">The sequence shown here is derived from an EMBL/GenBank/DDBJ whole genome shotgun (WGS) entry which is preliminary data.</text>
</comment>
<protein>
    <recommendedName>
        <fullName evidence="3">FH2 domain-containing protein</fullName>
    </recommendedName>
</protein>
<evidence type="ECO:0000259" key="3">
    <source>
        <dbReference type="PROSITE" id="PS51444"/>
    </source>
</evidence>
<dbReference type="InterPro" id="IPR051425">
    <property type="entry name" value="Formin_Homology"/>
</dbReference>